<feature type="transmembrane region" description="Helical" evidence="5">
    <location>
        <begin position="327"/>
        <end position="348"/>
    </location>
</feature>
<evidence type="ECO:0000256" key="5">
    <source>
        <dbReference type="SAM" id="Phobius"/>
    </source>
</evidence>
<feature type="transmembrane region" description="Helical" evidence="5">
    <location>
        <begin position="57"/>
        <end position="76"/>
    </location>
</feature>
<sequence>MSGRVVDAPVGRATASPGAWRLRALVLAAYCVNGFSLAAWTVRLPAIGVEAGLDAGGLGRLLMANALGTLVTIPLAGRWVQRAGAPRVYLAATVGFVLAYGGLAAALHAGTLPGLLGAAVLHGAAFALTNVPQAVLGTEAERRVGRTVLPQFHAAYSIAGAAGAAVGGAAAAAGVGPAAQIAALAAVAALGRGAVSLLLRGDHAHAPRAHLERSGEHPAPVAPRARRRTGVWLERPTVLLGVVVFGAALSEGAANSWMAPLVVEALAVDEGAAATFVSVFLVAQTAGRLLGGGLVDRAGRGATLVTSALVSAVGVLVLVTAGSVPVAYAGAGVWGLGAALAVPVAVSLAAARGDAAARIAAVTSLASLANVAGPPAIGAVGDAVGLPWAVGGVAVVLLAGAVAGRAAARTPPRDDRA</sequence>
<dbReference type="PANTHER" id="PTHR23514:SF13">
    <property type="entry name" value="INNER MEMBRANE PROTEIN YBJJ"/>
    <property type="match status" value="1"/>
</dbReference>
<reference evidence="7 8" key="1">
    <citation type="submission" date="2020-07" db="EMBL/GenBank/DDBJ databases">
        <title>Sequencing the genomes of 1000 actinobacteria strains.</title>
        <authorList>
            <person name="Klenk H.-P."/>
        </authorList>
    </citation>
    <scope>NUCLEOTIDE SEQUENCE [LARGE SCALE GENOMIC DNA]</scope>
    <source>
        <strain evidence="7 8">DSM 24482</strain>
    </source>
</reference>
<dbReference type="InterPro" id="IPR051788">
    <property type="entry name" value="MFS_Transporter"/>
</dbReference>
<feature type="transmembrane region" description="Helical" evidence="5">
    <location>
        <begin position="148"/>
        <end position="172"/>
    </location>
</feature>
<feature type="transmembrane region" description="Helical" evidence="5">
    <location>
        <begin position="271"/>
        <end position="290"/>
    </location>
</feature>
<evidence type="ECO:0000313" key="8">
    <source>
        <dbReference type="Proteomes" id="UP000577956"/>
    </source>
</evidence>
<dbReference type="SUPFAM" id="SSF103473">
    <property type="entry name" value="MFS general substrate transporter"/>
    <property type="match status" value="1"/>
</dbReference>
<evidence type="ECO:0000256" key="4">
    <source>
        <dbReference type="ARBA" id="ARBA00023136"/>
    </source>
</evidence>
<feature type="transmembrane region" description="Helical" evidence="5">
    <location>
        <begin position="385"/>
        <end position="408"/>
    </location>
</feature>
<dbReference type="InterPro" id="IPR036259">
    <property type="entry name" value="MFS_trans_sf"/>
</dbReference>
<dbReference type="Proteomes" id="UP000577956">
    <property type="component" value="Unassembled WGS sequence"/>
</dbReference>
<dbReference type="Pfam" id="PF07690">
    <property type="entry name" value="MFS_1"/>
    <property type="match status" value="1"/>
</dbReference>
<gene>
    <name evidence="7" type="ORF">BKA21_001358</name>
</gene>
<dbReference type="AlphaFoldDB" id="A0A7Y9FEE4"/>
<feature type="transmembrane region" description="Helical" evidence="5">
    <location>
        <begin position="302"/>
        <end position="321"/>
    </location>
</feature>
<feature type="transmembrane region" description="Helical" evidence="5">
    <location>
        <begin position="355"/>
        <end position="373"/>
    </location>
</feature>
<evidence type="ECO:0000256" key="1">
    <source>
        <dbReference type="ARBA" id="ARBA00004651"/>
    </source>
</evidence>
<dbReference type="RefSeq" id="WP_170208906.1">
    <property type="nucleotide sequence ID" value="NZ_BONN01000001.1"/>
</dbReference>
<comment type="caution">
    <text evidence="7">The sequence shown here is derived from an EMBL/GenBank/DDBJ whole genome shotgun (WGS) entry which is preliminary data.</text>
</comment>
<protein>
    <submittedName>
        <fullName evidence="7">MFS family permease</fullName>
    </submittedName>
</protein>
<keyword evidence="3 5" id="KW-1133">Transmembrane helix</keyword>
<evidence type="ECO:0000256" key="2">
    <source>
        <dbReference type="ARBA" id="ARBA00022692"/>
    </source>
</evidence>
<dbReference type="GO" id="GO:0022857">
    <property type="term" value="F:transmembrane transporter activity"/>
    <property type="evidence" value="ECO:0007669"/>
    <property type="project" value="InterPro"/>
</dbReference>
<feature type="transmembrane region" description="Helical" evidence="5">
    <location>
        <begin position="88"/>
        <end position="109"/>
    </location>
</feature>
<dbReference type="PROSITE" id="PS50850">
    <property type="entry name" value="MFS"/>
    <property type="match status" value="1"/>
</dbReference>
<dbReference type="PANTHER" id="PTHR23514">
    <property type="entry name" value="BYPASS OF STOP CODON PROTEIN 6"/>
    <property type="match status" value="1"/>
</dbReference>
<comment type="subcellular location">
    <subcellularLocation>
        <location evidence="1">Cell membrane</location>
        <topology evidence="1">Multi-pass membrane protein</topology>
    </subcellularLocation>
</comment>
<evidence type="ECO:0000259" key="6">
    <source>
        <dbReference type="PROSITE" id="PS50850"/>
    </source>
</evidence>
<keyword evidence="2 5" id="KW-0812">Transmembrane</keyword>
<dbReference type="InterPro" id="IPR020846">
    <property type="entry name" value="MFS_dom"/>
</dbReference>
<organism evidence="7 8">
    <name type="scientific">Cellulomonas oligotrophica</name>
    <dbReference type="NCBI Taxonomy" id="931536"/>
    <lineage>
        <taxon>Bacteria</taxon>
        <taxon>Bacillati</taxon>
        <taxon>Actinomycetota</taxon>
        <taxon>Actinomycetes</taxon>
        <taxon>Micrococcales</taxon>
        <taxon>Cellulomonadaceae</taxon>
        <taxon>Cellulomonas</taxon>
    </lineage>
</organism>
<accession>A0A7Y9FEE4</accession>
<dbReference type="GO" id="GO:0005886">
    <property type="term" value="C:plasma membrane"/>
    <property type="evidence" value="ECO:0007669"/>
    <property type="project" value="UniProtKB-SubCell"/>
</dbReference>
<feature type="transmembrane region" description="Helical" evidence="5">
    <location>
        <begin position="115"/>
        <end position="136"/>
    </location>
</feature>
<name>A0A7Y9FEE4_9CELL</name>
<dbReference type="InterPro" id="IPR011701">
    <property type="entry name" value="MFS"/>
</dbReference>
<dbReference type="EMBL" id="JACCBK010000001">
    <property type="protein sequence ID" value="NYD85809.1"/>
    <property type="molecule type" value="Genomic_DNA"/>
</dbReference>
<proteinExistence type="predicted"/>
<evidence type="ECO:0000313" key="7">
    <source>
        <dbReference type="EMBL" id="NYD85809.1"/>
    </source>
</evidence>
<feature type="domain" description="Major facilitator superfamily (MFS) profile" evidence="6">
    <location>
        <begin position="236"/>
        <end position="417"/>
    </location>
</feature>
<feature type="transmembrane region" description="Helical" evidence="5">
    <location>
        <begin position="178"/>
        <end position="199"/>
    </location>
</feature>
<feature type="transmembrane region" description="Helical" evidence="5">
    <location>
        <begin position="237"/>
        <end position="259"/>
    </location>
</feature>
<keyword evidence="4 5" id="KW-0472">Membrane</keyword>
<feature type="transmembrane region" description="Helical" evidence="5">
    <location>
        <begin position="22"/>
        <end position="42"/>
    </location>
</feature>
<evidence type="ECO:0000256" key="3">
    <source>
        <dbReference type="ARBA" id="ARBA00022989"/>
    </source>
</evidence>
<dbReference type="Gene3D" id="1.20.1250.20">
    <property type="entry name" value="MFS general substrate transporter like domains"/>
    <property type="match status" value="2"/>
</dbReference>